<gene>
    <name evidence="1" type="ORF">AFERRI_400324</name>
</gene>
<dbReference type="AlphaFoldDB" id="A0A060UUW9"/>
<proteinExistence type="predicted"/>
<organism evidence="1">
    <name type="scientific">Acidithiobacillus ferrivorans</name>
    <dbReference type="NCBI Taxonomy" id="160808"/>
    <lineage>
        <taxon>Bacteria</taxon>
        <taxon>Pseudomonadati</taxon>
        <taxon>Pseudomonadota</taxon>
        <taxon>Acidithiobacillia</taxon>
        <taxon>Acidithiobacillales</taxon>
        <taxon>Acidithiobacillaceae</taxon>
        <taxon>Acidithiobacillus</taxon>
    </lineage>
</organism>
<reference evidence="1" key="2">
    <citation type="submission" date="2014-07" db="EMBL/GenBank/DDBJ databases">
        <title>Initial genome analysis of the psychrotolerant acidophile Acidithiobacillus ferrivorans CF27: insights into iron and sulfur oxidation pathways and into biofilm formation.</title>
        <authorList>
            <person name="Talla E."/>
            <person name="Hedrich S."/>
            <person name="Mangenot S."/>
            <person name="Ji B."/>
            <person name="Johnson D.B."/>
            <person name="Barbe V."/>
            <person name="Bonnefoy V."/>
        </authorList>
    </citation>
    <scope>NUCLEOTIDE SEQUENCE [LARGE SCALE GENOMIC DNA]</scope>
    <source>
        <strain evidence="1">CF27</strain>
    </source>
</reference>
<evidence type="ECO:0008006" key="2">
    <source>
        <dbReference type="Google" id="ProtNLM"/>
    </source>
</evidence>
<protein>
    <recommendedName>
        <fullName evidence="2">ParB/Sulfiredoxin domain-containing protein</fullName>
    </recommendedName>
</protein>
<sequence>MKRTTTTMVSQERVAARDAEIAETKTPRVVMGLSHQHSEDSEMAAQKRTQSQGIVRLGTKRMRLKEWCNLPCYEGQCNTETNLEAALKPNGYLRGDFTPTWSTVAAFVRDGVMHIVDGHTRALGWKLGKIAPPPDGMVDVTVYEVHSDEEADELYNTFDNAKSAKDYADKIYGKMRKMGLTDELQTKFLRNGQFVHALKMSTGTKSVDVSLPRRIR</sequence>
<name>A0A060UUW9_9PROT</name>
<evidence type="ECO:0000313" key="1">
    <source>
        <dbReference type="EMBL" id="CDQ10543.1"/>
    </source>
</evidence>
<comment type="caution">
    <text evidence="1">The sequence shown here is derived from an EMBL/GenBank/DDBJ whole genome shotgun (WGS) entry which is preliminary data.</text>
</comment>
<reference evidence="1" key="1">
    <citation type="submission" date="2014-03" db="EMBL/GenBank/DDBJ databases">
        <authorList>
            <person name="Genoscope - CEA"/>
        </authorList>
    </citation>
    <scope>NUCLEOTIDE SEQUENCE [LARGE SCALE GENOMIC DNA]</scope>
    <source>
        <strain evidence="1">CF27</strain>
    </source>
</reference>
<accession>A0A060UUW9</accession>
<dbReference type="RefSeq" id="WP_035193074.1">
    <property type="nucleotide sequence ID" value="NZ_CCCS020000035.1"/>
</dbReference>
<dbReference type="EMBL" id="CCCS020000035">
    <property type="protein sequence ID" value="CDQ10543.1"/>
    <property type="molecule type" value="Genomic_DNA"/>
</dbReference>